<dbReference type="PROSITE" id="PS00070">
    <property type="entry name" value="ALDEHYDE_DEHYDR_CYS"/>
    <property type="match status" value="1"/>
</dbReference>
<evidence type="ECO:0000259" key="5">
    <source>
        <dbReference type="Pfam" id="PF00171"/>
    </source>
</evidence>
<dbReference type="InterPro" id="IPR015590">
    <property type="entry name" value="Aldehyde_DH_dom"/>
</dbReference>
<dbReference type="InterPro" id="IPR016163">
    <property type="entry name" value="Ald_DH_C"/>
</dbReference>
<dbReference type="RefSeq" id="WP_054555947.1">
    <property type="nucleotide sequence ID" value="NZ_JAUORK010000005.1"/>
</dbReference>
<evidence type="ECO:0000313" key="7">
    <source>
        <dbReference type="Proteomes" id="UP001170481"/>
    </source>
</evidence>
<keyword evidence="2 4" id="KW-0560">Oxidoreductase</keyword>
<evidence type="ECO:0000256" key="2">
    <source>
        <dbReference type="ARBA" id="ARBA00023002"/>
    </source>
</evidence>
<protein>
    <submittedName>
        <fullName evidence="6">Aldehyde dehydrogenase</fullName>
    </submittedName>
</protein>
<dbReference type="PANTHER" id="PTHR11699">
    <property type="entry name" value="ALDEHYDE DEHYDROGENASE-RELATED"/>
    <property type="match status" value="1"/>
</dbReference>
<evidence type="ECO:0000313" key="6">
    <source>
        <dbReference type="EMBL" id="MDO6671734.1"/>
    </source>
</evidence>
<comment type="caution">
    <text evidence="6">The sequence shown here is derived from an EMBL/GenBank/DDBJ whole genome shotgun (WGS) entry which is preliminary data.</text>
</comment>
<dbReference type="Gene3D" id="3.40.605.10">
    <property type="entry name" value="Aldehyde Dehydrogenase, Chain A, domain 1"/>
    <property type="match status" value="1"/>
</dbReference>
<dbReference type="AlphaFoldDB" id="A0AAP4TWT0"/>
<name>A0AAP4TWT0_9GAMM</name>
<evidence type="ECO:0000256" key="4">
    <source>
        <dbReference type="RuleBase" id="RU003345"/>
    </source>
</evidence>
<feature type="domain" description="Aldehyde dehydrogenase" evidence="5">
    <location>
        <begin position="29"/>
        <end position="491"/>
    </location>
</feature>
<sequence length="496" mass="53334">MPLTHAQWQQRASQLSFETRAYLDGEFTHAASGKTFPSLNPATGDTLAQVACCEAPEAERAVACARAAFDKGDWSRLAPAARKHTLLHLAELIAEHQQELALLDTLDMGKPITSALGDVASAIECLRYTAESLDKLYGQVAPTGEEALGLIVREPLGVVVSIVPWNFPLMMTIWKIAPALATGNSVILKPSEKSSLSALRLAQLIALTEIPKGVFQVLPGFGADVGKALALSMQVDAIAFTGSTQVGKLLTQYAGQSNLKRTFLECGGKSPNIVFEDCADIPGVARQAAAAIFHNQGEVCIAGSRLLVHNRIREPFVRALCEAARSMQPGDPLDPQSFMGAIVDQEQYDKIASYIALGEQQGARREAIITDDNRQVEGCFIAPTIFTGVTADMAIANEEIFGPVLAVMGFDDEEQAIAIANDSDYGLAAGLWSQDVNRVIRVARRLQSGQVYINNWAGPDMTMPFGGVKQSGNGRDKSLQTLGEYTETKSIWLAIT</sequence>
<feature type="active site" evidence="3">
    <location>
        <position position="265"/>
    </location>
</feature>
<dbReference type="PROSITE" id="PS00687">
    <property type="entry name" value="ALDEHYDE_DEHYDR_GLU"/>
    <property type="match status" value="1"/>
</dbReference>
<dbReference type="Pfam" id="PF00171">
    <property type="entry name" value="Aldedh"/>
    <property type="match status" value="1"/>
</dbReference>
<proteinExistence type="inferred from homology"/>
<dbReference type="GO" id="GO:0004030">
    <property type="term" value="F:aldehyde dehydrogenase [NAD(P)+] activity"/>
    <property type="evidence" value="ECO:0007669"/>
    <property type="project" value="UniProtKB-ARBA"/>
</dbReference>
<dbReference type="FunFam" id="3.40.605.10:FF:000001">
    <property type="entry name" value="Aldehyde dehydrogenase 1"/>
    <property type="match status" value="1"/>
</dbReference>
<dbReference type="InterPro" id="IPR016161">
    <property type="entry name" value="Ald_DH/histidinol_DH"/>
</dbReference>
<comment type="similarity">
    <text evidence="1 4">Belongs to the aldehyde dehydrogenase family.</text>
</comment>
<dbReference type="SUPFAM" id="SSF53720">
    <property type="entry name" value="ALDH-like"/>
    <property type="match status" value="1"/>
</dbReference>
<gene>
    <name evidence="6" type="ORF">Q4535_06325</name>
</gene>
<dbReference type="EMBL" id="JAUORK010000005">
    <property type="protein sequence ID" value="MDO6671734.1"/>
    <property type="molecule type" value="Genomic_DNA"/>
</dbReference>
<evidence type="ECO:0000256" key="3">
    <source>
        <dbReference type="PROSITE-ProRule" id="PRU10007"/>
    </source>
</evidence>
<reference evidence="6" key="1">
    <citation type="submission" date="2023-07" db="EMBL/GenBank/DDBJ databases">
        <title>Genome content predicts the carbon catabolic preferences of heterotrophic bacteria.</title>
        <authorList>
            <person name="Gralka M."/>
        </authorList>
    </citation>
    <scope>NUCLEOTIDE SEQUENCE</scope>
    <source>
        <strain evidence="6">C2R13</strain>
    </source>
</reference>
<dbReference type="FunFam" id="3.40.309.10:FF:000012">
    <property type="entry name" value="Betaine aldehyde dehydrogenase"/>
    <property type="match status" value="1"/>
</dbReference>
<dbReference type="InterPro" id="IPR016160">
    <property type="entry name" value="Ald_DH_CS_CYS"/>
</dbReference>
<evidence type="ECO:0000256" key="1">
    <source>
        <dbReference type="ARBA" id="ARBA00009986"/>
    </source>
</evidence>
<dbReference type="Proteomes" id="UP001170481">
    <property type="component" value="Unassembled WGS sequence"/>
</dbReference>
<dbReference type="InterPro" id="IPR029510">
    <property type="entry name" value="Ald_DH_CS_GLU"/>
</dbReference>
<organism evidence="6 7">
    <name type="scientific">Cobetia amphilecti</name>
    <dbReference type="NCBI Taxonomy" id="1055104"/>
    <lineage>
        <taxon>Bacteria</taxon>
        <taxon>Pseudomonadati</taxon>
        <taxon>Pseudomonadota</taxon>
        <taxon>Gammaproteobacteria</taxon>
        <taxon>Oceanospirillales</taxon>
        <taxon>Halomonadaceae</taxon>
        <taxon>Cobetia</taxon>
    </lineage>
</organism>
<accession>A0AAP4TWT0</accession>
<dbReference type="Gene3D" id="3.40.309.10">
    <property type="entry name" value="Aldehyde Dehydrogenase, Chain A, domain 2"/>
    <property type="match status" value="1"/>
</dbReference>
<dbReference type="InterPro" id="IPR016162">
    <property type="entry name" value="Ald_DH_N"/>
</dbReference>
<dbReference type="CDD" id="cd07112">
    <property type="entry name" value="ALDH_GABALDH-PuuC"/>
    <property type="match status" value="1"/>
</dbReference>